<keyword evidence="3" id="KW-0732">Signal</keyword>
<dbReference type="NCBIfam" id="TIGR03505">
    <property type="entry name" value="FimV_core"/>
    <property type="match status" value="1"/>
</dbReference>
<keyword evidence="1" id="KW-0175">Coiled coil</keyword>
<feature type="region of interest" description="Disordered" evidence="2">
    <location>
        <begin position="278"/>
        <end position="302"/>
    </location>
</feature>
<accession>D8K7H3</accession>
<protein>
    <submittedName>
        <fullName evidence="5">FimV N-terminal domain protein</fullName>
    </submittedName>
</protein>
<dbReference type="eggNOG" id="COG3170">
    <property type="taxonomic scope" value="Bacteria"/>
</dbReference>
<feature type="domain" description="FimV N-terminal" evidence="4">
    <location>
        <begin position="26"/>
        <end position="133"/>
    </location>
</feature>
<keyword evidence="6" id="KW-1185">Reference proteome</keyword>
<sequence length="816" mass="88042">MVRKTIVSVSVAGLLAASSSWEAHSLGVGGITLKSGLNQPFRAEIPLHAVRETALEDINVKLAPSEDFFRAGLDRALVLGNLRFRPLRKGTGETVIEVTSKGPIREPFLGFLVAVTWPQGRLLREYTVLLDPPFLMEPGPAIVSSVASVRDPVVPVTPPKAETWSVRIPEPIAESAMVSSTAKADSSVYGPIRPAETLWPIAQRVRPSSSIAPQQMMLALLWANPDVFLHGNINGLKVGRMLNIPAEEEALKLTFAEAVEQVQQHNKAWAALGSKRQAFEAEGSQEEKAPTNESEGKAKPLAVREDVLPLLSEEKGPGVQESNSEDIHLQALLSLTQEALATRTQENEALQARLQAMESQVNTLQQQLSTKDARPAGLEIPAETKEKETLVGAQDKKFEKLEFLAPSMEEIAALTLSSSGEEAFSSSGEKAAEATPPVLAASPPMAGEEGVLKQEKTAEEFVSVAEVSEPEGVLSALGLRNFLLLGGGSVLLLVLAALRLRKRDESTEESAPRMFEKEVDGDEPARIFAQETVQASELFQENADRMDLSDSPVVFPAEDHERTMEADERAVSGDYHETSAMPEETLSQKDDEIIQEDSDSSADLNPWSSFSDETLAAPFSPAEEEAAPREDASVEENTQVEGAGLEFDLGGMVLAKPNIQDDGITDQSVEAEREERVIEFESFSSPLETEENIKEVENSEESLAFFSPEFEVQEGNHGLLVLETPADGPESTPLEPADPAASVDTLGEDGGEASLPGKALMEDLDEMEVKLDLARAYMDMGDADGARGLLEEVIAEGTEQQRGTGKGLLAELAKAS</sequence>
<dbReference type="RefSeq" id="WP_013220941.1">
    <property type="nucleotide sequence ID" value="NC_014315.1"/>
</dbReference>
<dbReference type="KEGG" id="nwa:Nwat_2016"/>
<feature type="region of interest" description="Disordered" evidence="2">
    <location>
        <begin position="722"/>
        <end position="760"/>
    </location>
</feature>
<feature type="compositionally biased region" description="Basic and acidic residues" evidence="2">
    <location>
        <begin position="285"/>
        <end position="302"/>
    </location>
</feature>
<dbReference type="InterPro" id="IPR020012">
    <property type="entry name" value="LysM_FimV"/>
</dbReference>
<dbReference type="Gene3D" id="1.20.58.2200">
    <property type="match status" value="1"/>
</dbReference>
<feature type="chain" id="PRO_5003116686" evidence="3">
    <location>
        <begin position="24"/>
        <end position="816"/>
    </location>
</feature>
<feature type="signal peptide" evidence="3">
    <location>
        <begin position="1"/>
        <end position="23"/>
    </location>
</feature>
<dbReference type="InterPro" id="IPR038440">
    <property type="entry name" value="FimV_C_sf"/>
</dbReference>
<evidence type="ECO:0000313" key="5">
    <source>
        <dbReference type="EMBL" id="ADJ28850.1"/>
    </source>
</evidence>
<dbReference type="STRING" id="105559.Nwat_2016"/>
<dbReference type="InterPro" id="IPR057840">
    <property type="entry name" value="FimV_N"/>
</dbReference>
<dbReference type="OrthoDB" id="5298707at2"/>
<name>D8K7H3_NITWC</name>
<dbReference type="AlphaFoldDB" id="D8K7H3"/>
<dbReference type="InterPro" id="IPR020011">
    <property type="entry name" value="FimV_C"/>
</dbReference>
<evidence type="ECO:0000313" key="6">
    <source>
        <dbReference type="Proteomes" id="UP000000393"/>
    </source>
</evidence>
<dbReference type="Pfam" id="PF25800">
    <property type="entry name" value="FimV_N"/>
    <property type="match status" value="1"/>
</dbReference>
<feature type="compositionally biased region" description="Basic and acidic residues" evidence="2">
    <location>
        <begin position="558"/>
        <end position="577"/>
    </location>
</feature>
<dbReference type="HOGENOM" id="CLU_007099_1_0_6"/>
<evidence type="ECO:0000259" key="4">
    <source>
        <dbReference type="Pfam" id="PF25800"/>
    </source>
</evidence>
<dbReference type="EMBL" id="CP002086">
    <property type="protein sequence ID" value="ADJ28850.1"/>
    <property type="molecule type" value="Genomic_DNA"/>
</dbReference>
<feature type="region of interest" description="Disordered" evidence="2">
    <location>
        <begin position="558"/>
        <end position="638"/>
    </location>
</feature>
<evidence type="ECO:0000256" key="2">
    <source>
        <dbReference type="SAM" id="MobiDB-lite"/>
    </source>
</evidence>
<organism evidence="5 6">
    <name type="scientific">Nitrosococcus watsoni (strain C-113)</name>
    <dbReference type="NCBI Taxonomy" id="105559"/>
    <lineage>
        <taxon>Bacteria</taxon>
        <taxon>Pseudomonadati</taxon>
        <taxon>Pseudomonadota</taxon>
        <taxon>Gammaproteobacteria</taxon>
        <taxon>Chromatiales</taxon>
        <taxon>Chromatiaceae</taxon>
        <taxon>Nitrosococcus</taxon>
    </lineage>
</organism>
<proteinExistence type="predicted"/>
<feature type="region of interest" description="Disordered" evidence="2">
    <location>
        <begin position="424"/>
        <end position="444"/>
    </location>
</feature>
<dbReference type="NCBIfam" id="TIGR03504">
    <property type="entry name" value="FimV_Cterm"/>
    <property type="match status" value="1"/>
</dbReference>
<evidence type="ECO:0000256" key="1">
    <source>
        <dbReference type="SAM" id="Coils"/>
    </source>
</evidence>
<dbReference type="Proteomes" id="UP000000393">
    <property type="component" value="Chromosome"/>
</dbReference>
<evidence type="ECO:0000256" key="3">
    <source>
        <dbReference type="SAM" id="SignalP"/>
    </source>
</evidence>
<feature type="coiled-coil region" evidence="1">
    <location>
        <begin position="340"/>
        <end position="374"/>
    </location>
</feature>
<reference evidence="5 6" key="1">
    <citation type="submission" date="2010-06" db="EMBL/GenBank/DDBJ databases">
        <title>Complete sequence of chromosome of Nitrosococcus watsoni C-113.</title>
        <authorList>
            <consortium name="US DOE Joint Genome Institute"/>
            <person name="Lucas S."/>
            <person name="Copeland A."/>
            <person name="Lapidus A."/>
            <person name="Cheng J.-F."/>
            <person name="Bruce D."/>
            <person name="Goodwin L."/>
            <person name="Pitluck S."/>
            <person name="Malfatti S.A."/>
            <person name="Chain P.S.G."/>
            <person name="Land M."/>
            <person name="Hauser L."/>
            <person name="Kyrpides N."/>
            <person name="Ivanova N."/>
            <person name="Cambell M.A."/>
            <person name="Heidelberg J.F."/>
            <person name="Klotz M.G."/>
            <person name="Woyke T."/>
        </authorList>
    </citation>
    <scope>NUCLEOTIDE SEQUENCE [LARGE SCALE GENOMIC DNA]</scope>
    <source>
        <strain evidence="5 6">C-113</strain>
    </source>
</reference>
<gene>
    <name evidence="5" type="ordered locus">Nwat_2016</name>
</gene>